<dbReference type="InterPro" id="IPR036858">
    <property type="entry name" value="Cyclin-dep_kinase_reg-sub_sf"/>
</dbReference>
<dbReference type="OrthoDB" id="440676at2759"/>
<proteinExistence type="inferred from homology"/>
<evidence type="ECO:0000256" key="4">
    <source>
        <dbReference type="RuleBase" id="RU311113"/>
    </source>
</evidence>
<evidence type="ECO:0000256" key="1">
    <source>
        <dbReference type="ARBA" id="ARBA00007782"/>
    </source>
</evidence>
<dbReference type="SMART" id="SM01084">
    <property type="entry name" value="CKS"/>
    <property type="match status" value="1"/>
</dbReference>
<keyword evidence="3 4" id="KW-0131">Cell cycle</keyword>
<dbReference type="GO" id="GO:0051301">
    <property type="term" value="P:cell division"/>
    <property type="evidence" value="ECO:0007669"/>
    <property type="project" value="UniProtKB-UniRule"/>
</dbReference>
<evidence type="ECO:0000256" key="2">
    <source>
        <dbReference type="ARBA" id="ARBA00022618"/>
    </source>
</evidence>
<dbReference type="SUPFAM" id="SSF55637">
    <property type="entry name" value="Cell cycle regulatory proteins"/>
    <property type="match status" value="1"/>
</dbReference>
<protein>
    <recommendedName>
        <fullName evidence="4">Cyclin-dependent kinases regulatory subunit</fullName>
    </recommendedName>
</protein>
<evidence type="ECO:0000313" key="5">
    <source>
        <dbReference type="EMBL" id="PRW57792.1"/>
    </source>
</evidence>
<name>A0A2P6TUP2_CHLSO</name>
<dbReference type="FunFam" id="3.30.170.10:FF:000001">
    <property type="entry name" value="Cyclin-dependent kinases regulatory subunit"/>
    <property type="match status" value="1"/>
</dbReference>
<sequence>MPADSILYSERYEDSIYEYRHVILPPDIAQCVPKGRLLSEPEWRALGVQQSRGWVHYSIHRPEPHILLFRRPRGYGEPAMQQRLAQMHGLMA</sequence>
<dbReference type="PANTHER" id="PTHR23415">
    <property type="entry name" value="CYCLIN-DEPENDENT KINASES REGULATORY SUBUNIT/60S RIBOSOME SUBUNIT BIOGENESIS PROTEIN NIP7"/>
    <property type="match status" value="1"/>
</dbReference>
<dbReference type="AlphaFoldDB" id="A0A2P6TUP2"/>
<evidence type="ECO:0000313" key="6">
    <source>
        <dbReference type="Proteomes" id="UP000239899"/>
    </source>
</evidence>
<keyword evidence="6" id="KW-1185">Reference proteome</keyword>
<keyword evidence="2 4" id="KW-0132">Cell division</keyword>
<dbReference type="PRINTS" id="PR00296">
    <property type="entry name" value="CYCLINKINASE"/>
</dbReference>
<dbReference type="GO" id="GO:0016538">
    <property type="term" value="F:cyclin-dependent protein serine/threonine kinase regulator activity"/>
    <property type="evidence" value="ECO:0007669"/>
    <property type="project" value="InterPro"/>
</dbReference>
<organism evidence="5 6">
    <name type="scientific">Chlorella sorokiniana</name>
    <name type="common">Freshwater green alga</name>
    <dbReference type="NCBI Taxonomy" id="3076"/>
    <lineage>
        <taxon>Eukaryota</taxon>
        <taxon>Viridiplantae</taxon>
        <taxon>Chlorophyta</taxon>
        <taxon>core chlorophytes</taxon>
        <taxon>Trebouxiophyceae</taxon>
        <taxon>Chlorellales</taxon>
        <taxon>Chlorellaceae</taxon>
        <taxon>Chlorella clade</taxon>
        <taxon>Chlorella</taxon>
    </lineage>
</organism>
<accession>A0A2P6TUP2</accession>
<dbReference type="PROSITE" id="PS00945">
    <property type="entry name" value="CKS_2"/>
    <property type="match status" value="1"/>
</dbReference>
<comment type="function">
    <text evidence="4">Binds to the catalytic subunit of the cyclin dependent kinases and is essential for their biological function.</text>
</comment>
<comment type="caution">
    <text evidence="5">The sequence shown here is derived from an EMBL/GenBank/DDBJ whole genome shotgun (WGS) entry which is preliminary data.</text>
</comment>
<comment type="similarity">
    <text evidence="1 4">Belongs to the CKS family.</text>
</comment>
<dbReference type="STRING" id="3076.A0A2P6TUP2"/>
<gene>
    <name evidence="5" type="ORF">C2E21_3497</name>
</gene>
<evidence type="ECO:0000256" key="3">
    <source>
        <dbReference type="ARBA" id="ARBA00023306"/>
    </source>
</evidence>
<dbReference type="Gene3D" id="3.30.170.10">
    <property type="entry name" value="Cyclin-dependent kinase, regulatory subunit"/>
    <property type="match status" value="1"/>
</dbReference>
<dbReference type="InterPro" id="IPR000789">
    <property type="entry name" value="Cyclin-dep_kinase_reg-sub"/>
</dbReference>
<dbReference type="GO" id="GO:0016301">
    <property type="term" value="F:kinase activity"/>
    <property type="evidence" value="ECO:0007669"/>
    <property type="project" value="UniProtKB-KW"/>
</dbReference>
<dbReference type="EMBL" id="LHPG02000006">
    <property type="protein sequence ID" value="PRW57792.1"/>
    <property type="molecule type" value="Genomic_DNA"/>
</dbReference>
<reference evidence="5 6" key="1">
    <citation type="journal article" date="2018" name="Plant J.">
        <title>Genome sequences of Chlorella sorokiniana UTEX 1602 and Micractinium conductrix SAG 241.80: implications to maltose excretion by a green alga.</title>
        <authorList>
            <person name="Arriola M.B."/>
            <person name="Velmurugan N."/>
            <person name="Zhang Y."/>
            <person name="Plunkett M.H."/>
            <person name="Hondzo H."/>
            <person name="Barney B.M."/>
        </authorList>
    </citation>
    <scope>NUCLEOTIDE SEQUENCE [LARGE SCALE GENOMIC DNA]</scope>
    <source>
        <strain evidence="6">UTEX 1602</strain>
    </source>
</reference>
<dbReference type="Pfam" id="PF01111">
    <property type="entry name" value="CKS"/>
    <property type="match status" value="1"/>
</dbReference>
<dbReference type="Proteomes" id="UP000239899">
    <property type="component" value="Unassembled WGS sequence"/>
</dbReference>